<protein>
    <submittedName>
        <fullName evidence="1">Uncharacterized protein</fullName>
    </submittedName>
</protein>
<name>W4M5E9_9BACT</name>
<dbReference type="EMBL" id="AZHX01001024">
    <property type="protein sequence ID" value="ETX05171.1"/>
    <property type="molecule type" value="Genomic_DNA"/>
</dbReference>
<keyword evidence="2" id="KW-1185">Reference proteome</keyword>
<reference evidence="1 2" key="1">
    <citation type="journal article" date="2014" name="Nature">
        <title>An environmental bacterial taxon with a large and distinct metabolic repertoire.</title>
        <authorList>
            <person name="Wilson M.C."/>
            <person name="Mori T."/>
            <person name="Ruckert C."/>
            <person name="Uria A.R."/>
            <person name="Helf M.J."/>
            <person name="Takada K."/>
            <person name="Gernert C."/>
            <person name="Steffens U.A."/>
            <person name="Heycke N."/>
            <person name="Schmitt S."/>
            <person name="Rinke C."/>
            <person name="Helfrich E.J."/>
            <person name="Brachmann A.O."/>
            <person name="Gurgui C."/>
            <person name="Wakimoto T."/>
            <person name="Kracht M."/>
            <person name="Crusemann M."/>
            <person name="Hentschel U."/>
            <person name="Abe I."/>
            <person name="Matsunaga S."/>
            <person name="Kalinowski J."/>
            <person name="Takeyama H."/>
            <person name="Piel J."/>
        </authorList>
    </citation>
    <scope>NUCLEOTIDE SEQUENCE [LARGE SCALE GENOMIC DNA]</scope>
    <source>
        <strain evidence="2">TSY2</strain>
    </source>
</reference>
<dbReference type="AlphaFoldDB" id="W4M5E9"/>
<proteinExistence type="predicted"/>
<sequence length="169" mass="18969">PWEPLHVQRGFAPEDSTVTVLAAAAPYSMSDFFNNTALGIMRTFADCMSNVGSANMYRGGEMLVVVGPEHAGDIASDGWTKRDIQYYLYEYARKPYAEARLGGMYSDDVPRDLWPRWLDYNRGDLMVPIVRSPDEILVIYGGGAGRHSAWVPGWGNVDRSRTVTWRIES</sequence>
<gene>
    <name evidence="1" type="ORF">ETSY2_24565</name>
</gene>
<dbReference type="HOGENOM" id="CLU_1573891_0_0_7"/>
<accession>W4M5E9</accession>
<organism evidence="1 2">
    <name type="scientific">Candidatus Entotheonella gemina</name>
    <dbReference type="NCBI Taxonomy" id="1429439"/>
    <lineage>
        <taxon>Bacteria</taxon>
        <taxon>Pseudomonadati</taxon>
        <taxon>Nitrospinota/Tectimicrobiota group</taxon>
        <taxon>Candidatus Tectimicrobiota</taxon>
        <taxon>Candidatus Entotheonellia</taxon>
        <taxon>Candidatus Entotheonellales</taxon>
        <taxon>Candidatus Entotheonellaceae</taxon>
        <taxon>Candidatus Entotheonella</taxon>
    </lineage>
</organism>
<comment type="caution">
    <text evidence="1">The sequence shown here is derived from an EMBL/GenBank/DDBJ whole genome shotgun (WGS) entry which is preliminary data.</text>
</comment>
<evidence type="ECO:0000313" key="1">
    <source>
        <dbReference type="EMBL" id="ETX05171.1"/>
    </source>
</evidence>
<dbReference type="Proteomes" id="UP000019140">
    <property type="component" value="Unassembled WGS sequence"/>
</dbReference>
<feature type="non-terminal residue" evidence="1">
    <location>
        <position position="1"/>
    </location>
</feature>
<evidence type="ECO:0000313" key="2">
    <source>
        <dbReference type="Proteomes" id="UP000019140"/>
    </source>
</evidence>